<proteinExistence type="predicted"/>
<dbReference type="InterPro" id="IPR001750">
    <property type="entry name" value="ND/Mrp_TM"/>
</dbReference>
<dbReference type="NCBIfam" id="NF009284">
    <property type="entry name" value="PRK12644.1"/>
    <property type="match status" value="1"/>
</dbReference>
<organism evidence="16 17">
    <name type="scientific">Microbacterium bandirmense</name>
    <dbReference type="NCBI Taxonomy" id="3122050"/>
    <lineage>
        <taxon>Bacteria</taxon>
        <taxon>Bacillati</taxon>
        <taxon>Actinomycetota</taxon>
        <taxon>Actinomycetes</taxon>
        <taxon>Micrococcales</taxon>
        <taxon>Microbacteriaceae</taxon>
        <taxon>Microbacterium</taxon>
    </lineage>
</organism>
<feature type="transmembrane region" description="Helical" evidence="10">
    <location>
        <begin position="270"/>
        <end position="288"/>
    </location>
</feature>
<evidence type="ECO:0000256" key="3">
    <source>
        <dbReference type="ARBA" id="ARBA00022449"/>
    </source>
</evidence>
<feature type="transmembrane region" description="Helical" evidence="10">
    <location>
        <begin position="600"/>
        <end position="622"/>
    </location>
</feature>
<evidence type="ECO:0000259" key="13">
    <source>
        <dbReference type="Pfam" id="PF04039"/>
    </source>
</evidence>
<keyword evidence="3" id="KW-0050">Antiport</keyword>
<dbReference type="InterPro" id="IPR046806">
    <property type="entry name" value="MrpA_C/MbhE"/>
</dbReference>
<dbReference type="InterPro" id="IPR007182">
    <property type="entry name" value="MnhB"/>
</dbReference>
<feature type="transmembrane region" description="Helical" evidence="10">
    <location>
        <begin position="239"/>
        <end position="264"/>
    </location>
</feature>
<feature type="transmembrane region" description="Helical" evidence="10">
    <location>
        <begin position="753"/>
        <end position="770"/>
    </location>
</feature>
<dbReference type="RefSeq" id="WP_337333227.1">
    <property type="nucleotide sequence ID" value="NZ_JBBDGM010000015.1"/>
</dbReference>
<dbReference type="Pfam" id="PF13244">
    <property type="entry name" value="MbhD"/>
    <property type="match status" value="1"/>
</dbReference>
<protein>
    <submittedName>
        <fullName evidence="16">Na+/H+ antiporter subunit A</fullName>
    </submittedName>
</protein>
<feature type="domain" description="NADH-Ubiquinone oxidoreductase (complex I) chain 5 N-terminal" evidence="12">
    <location>
        <begin position="64"/>
        <end position="102"/>
    </location>
</feature>
<comment type="caution">
    <text evidence="16">The sequence shown here is derived from an EMBL/GenBank/DDBJ whole genome shotgun (WGS) entry which is preliminary data.</text>
</comment>
<keyword evidence="8 10" id="KW-0472">Membrane</keyword>
<evidence type="ECO:0000256" key="7">
    <source>
        <dbReference type="ARBA" id="ARBA00023065"/>
    </source>
</evidence>
<gene>
    <name evidence="16" type="ORF">WDU99_14775</name>
</gene>
<feature type="transmembrane region" description="Helical" evidence="10">
    <location>
        <begin position="75"/>
        <end position="94"/>
    </location>
</feature>
<evidence type="ECO:0000259" key="14">
    <source>
        <dbReference type="Pfam" id="PF13244"/>
    </source>
</evidence>
<feature type="transmembrane region" description="Helical" evidence="10">
    <location>
        <begin position="510"/>
        <end position="529"/>
    </location>
</feature>
<keyword evidence="17" id="KW-1185">Reference proteome</keyword>
<name>A0ABU8LE28_9MICO</name>
<evidence type="ECO:0000313" key="17">
    <source>
        <dbReference type="Proteomes" id="UP001371224"/>
    </source>
</evidence>
<keyword evidence="4" id="KW-1003">Cell membrane</keyword>
<feature type="domain" description="NADH:quinone oxidoreductase/Mrp antiporter transmembrane" evidence="11">
    <location>
        <begin position="127"/>
        <end position="398"/>
    </location>
</feature>
<evidence type="ECO:0000256" key="8">
    <source>
        <dbReference type="ARBA" id="ARBA00023136"/>
    </source>
</evidence>
<reference evidence="16 17" key="1">
    <citation type="submission" date="2024-02" db="EMBL/GenBank/DDBJ databases">
        <authorList>
            <person name="Saticioglu I.B."/>
        </authorList>
    </citation>
    <scope>NUCLEOTIDE SEQUENCE [LARGE SCALE GENOMIC DNA]</scope>
    <source>
        <strain evidence="16 17">Mu-80</strain>
    </source>
</reference>
<feature type="transmembrane region" description="Helical" evidence="10">
    <location>
        <begin position="830"/>
        <end position="852"/>
    </location>
</feature>
<evidence type="ECO:0000256" key="10">
    <source>
        <dbReference type="SAM" id="Phobius"/>
    </source>
</evidence>
<feature type="transmembrane region" description="Helical" evidence="10">
    <location>
        <begin position="629"/>
        <end position="648"/>
    </location>
</feature>
<keyword evidence="5 9" id="KW-0812">Transmembrane</keyword>
<dbReference type="PANTHER" id="PTHR43373">
    <property type="entry name" value="NA(+)/H(+) ANTIPORTER SUBUNIT"/>
    <property type="match status" value="1"/>
</dbReference>
<feature type="transmembrane region" description="Helical" evidence="10">
    <location>
        <begin position="654"/>
        <end position="673"/>
    </location>
</feature>
<dbReference type="PRINTS" id="PR01434">
    <property type="entry name" value="NADHDHGNASE5"/>
</dbReference>
<evidence type="ECO:0000259" key="12">
    <source>
        <dbReference type="Pfam" id="PF00662"/>
    </source>
</evidence>
<feature type="domain" description="Na+/H+ antiporter MnhB subunit-related protein" evidence="13">
    <location>
        <begin position="832"/>
        <end position="954"/>
    </location>
</feature>
<dbReference type="InterPro" id="IPR001516">
    <property type="entry name" value="Proton_antipo_N"/>
</dbReference>
<dbReference type="InterPro" id="IPR025383">
    <property type="entry name" value="MrpA_C/MbhD"/>
</dbReference>
<evidence type="ECO:0000259" key="15">
    <source>
        <dbReference type="Pfam" id="PF20501"/>
    </source>
</evidence>
<evidence type="ECO:0000256" key="1">
    <source>
        <dbReference type="ARBA" id="ARBA00004651"/>
    </source>
</evidence>
<feature type="transmembrane region" description="Helical" evidence="10">
    <location>
        <begin position="858"/>
        <end position="874"/>
    </location>
</feature>
<keyword evidence="7" id="KW-0406">Ion transport</keyword>
<dbReference type="Proteomes" id="UP001371224">
    <property type="component" value="Unassembled WGS sequence"/>
</dbReference>
<evidence type="ECO:0000259" key="11">
    <source>
        <dbReference type="Pfam" id="PF00361"/>
    </source>
</evidence>
<feature type="transmembrane region" description="Helical" evidence="10">
    <location>
        <begin position="106"/>
        <end position="123"/>
    </location>
</feature>
<feature type="transmembrane region" description="Helical" evidence="10">
    <location>
        <begin position="159"/>
        <end position="183"/>
    </location>
</feature>
<dbReference type="Pfam" id="PF20501">
    <property type="entry name" value="MbhE"/>
    <property type="match status" value="1"/>
</dbReference>
<feature type="domain" description="MrpA C-terminal/MbhE" evidence="15">
    <location>
        <begin position="691"/>
        <end position="767"/>
    </location>
</feature>
<feature type="domain" description="MrpA C-terminal/MbhD" evidence="14">
    <location>
        <begin position="614"/>
        <end position="677"/>
    </location>
</feature>
<evidence type="ECO:0000256" key="6">
    <source>
        <dbReference type="ARBA" id="ARBA00022989"/>
    </source>
</evidence>
<accession>A0ABU8LE28</accession>
<feature type="transmembrane region" description="Helical" evidence="10">
    <location>
        <begin position="895"/>
        <end position="915"/>
    </location>
</feature>
<evidence type="ECO:0000256" key="2">
    <source>
        <dbReference type="ARBA" id="ARBA00022448"/>
    </source>
</evidence>
<dbReference type="Pfam" id="PF04039">
    <property type="entry name" value="MnhB"/>
    <property type="match status" value="1"/>
</dbReference>
<feature type="transmembrane region" description="Helical" evidence="10">
    <location>
        <begin position="407"/>
        <end position="432"/>
    </location>
</feature>
<feature type="transmembrane region" description="Helical" evidence="10">
    <location>
        <begin position="203"/>
        <end position="227"/>
    </location>
</feature>
<evidence type="ECO:0000256" key="5">
    <source>
        <dbReference type="ARBA" id="ARBA00022692"/>
    </source>
</evidence>
<evidence type="ECO:0000256" key="4">
    <source>
        <dbReference type="ARBA" id="ARBA00022475"/>
    </source>
</evidence>
<dbReference type="Pfam" id="PF00662">
    <property type="entry name" value="Proton_antipo_N"/>
    <property type="match status" value="1"/>
</dbReference>
<keyword evidence="6 10" id="KW-1133">Transmembrane helix</keyword>
<dbReference type="Pfam" id="PF00361">
    <property type="entry name" value="Proton_antipo_M"/>
    <property type="match status" value="1"/>
</dbReference>
<sequence length="984" mass="104022">MLLLLAVFLAGALILPVLVRWLGAQAFVIGALVPIAAFVHALARTPEVMNPDTTPFQSYAWIPQLGLNLSMRMDVLGWVMTLIVTGVGALVLLYCRWYFHDDAVEVGQFAGVLLGFAGAMYGLVLTDDLIVMVMFWELTSILSYLLIGHYRRRAVSRRAALQALLVTTLGGLVLFVGAILLVVDAGTASIRELLALAPTGPMVDAAVVMLLIGAISKSALFPFHFWLPGAMAAPTPVSAYLHAAAMVKAGIYLIARFAPIFALAAPWRPMVIGLGVFTMLLGGVQALRETDLKRILAFGTVSQLGFFAIVIGYGTPGAALAGLALVVAHALFKSALFLIVGVIDRQLSTRDIDELSGVGRQAPVMATAAFIAVASMMGIAPTIGFVAKESTLTALLEDAQHGSVWGWVALIGVTVGAALTAAYGARFLWGAFWRKRDSSGTYMPETAWPDPPVGFLSAPIILAGLTIAAGLGAPAVDSVLQGYAVTALPPGSTASPEPGHLALWHGLEPALFLSLGAVLVGLAVFLLSIRTAWDRRRRLLRFTAADVYYAVMRGVDRLSVLTTSLTQRGSLPLYVGTVFVVLVAAEATVLVAALPGRVELSAWHTSAQIVVAPVMAIAGVVAVRARKRYTGVVLVSVTGLGMVVLFATSGAPDLALTQILVETVTMVTFALVLRRLPSRLGEHNASVGRVPRAVLAIGVGVTMAFVAIVATQARMFDPVSVDFADLAYELGYGKNVVNVALVDLRGWDTMGELSVLVLAATGVASLVFVTHRADLLSATRDLPATDRRYAARRPLVETDEGLRFQTAENRGAPRAWLVSGQQIRAEDRSILLEVIVRVLFHTIIVVSIYLLFAGHNNPGGGFAGGLVAGMALVMRYIAGGRWELGAAAPTDAGRLLGSGLVLAVGAATVPLFFGMAPLESTVWEWDVPVLGHLEFVSSTVFDIGVYLVVIGLVLDVLRSLGAEVDRQAAALRSPRATASEGVRS</sequence>
<evidence type="ECO:0000313" key="16">
    <source>
        <dbReference type="EMBL" id="MEJ1089579.1"/>
    </source>
</evidence>
<feature type="transmembrane region" description="Helical" evidence="10">
    <location>
        <begin position="320"/>
        <end position="343"/>
    </location>
</feature>
<feature type="transmembrane region" description="Helical" evidence="10">
    <location>
        <begin position="935"/>
        <end position="957"/>
    </location>
</feature>
<feature type="transmembrane region" description="Helical" evidence="10">
    <location>
        <begin position="295"/>
        <end position="314"/>
    </location>
</feature>
<dbReference type="EMBL" id="JBBDGM010000015">
    <property type="protein sequence ID" value="MEJ1089579.1"/>
    <property type="molecule type" value="Genomic_DNA"/>
</dbReference>
<feature type="transmembrane region" description="Helical" evidence="10">
    <location>
        <begin position="453"/>
        <end position="473"/>
    </location>
</feature>
<feature type="transmembrane region" description="Helical" evidence="10">
    <location>
        <begin position="693"/>
        <end position="713"/>
    </location>
</feature>
<keyword evidence="2" id="KW-0813">Transport</keyword>
<feature type="transmembrane region" description="Helical" evidence="10">
    <location>
        <begin position="571"/>
        <end position="594"/>
    </location>
</feature>
<evidence type="ECO:0000256" key="9">
    <source>
        <dbReference type="RuleBase" id="RU000320"/>
    </source>
</evidence>
<dbReference type="InterPro" id="IPR050616">
    <property type="entry name" value="CPA3_Na-H_Antiporter_A"/>
</dbReference>
<feature type="transmembrane region" description="Helical" evidence="10">
    <location>
        <begin position="364"/>
        <end position="387"/>
    </location>
</feature>
<feature type="transmembrane region" description="Helical" evidence="10">
    <location>
        <begin position="129"/>
        <end position="147"/>
    </location>
</feature>
<dbReference type="PANTHER" id="PTHR43373:SF1">
    <property type="entry name" value="NA(+)_H(+) ANTIPORTER SUBUNIT A"/>
    <property type="match status" value="1"/>
</dbReference>
<comment type="subcellular location">
    <subcellularLocation>
        <location evidence="1">Cell membrane</location>
        <topology evidence="1">Multi-pass membrane protein</topology>
    </subcellularLocation>
    <subcellularLocation>
        <location evidence="9">Membrane</location>
        <topology evidence="9">Multi-pass membrane protein</topology>
    </subcellularLocation>
</comment>